<keyword evidence="1" id="KW-1133">Transmembrane helix</keyword>
<evidence type="ECO:0000259" key="2">
    <source>
        <dbReference type="Pfam" id="PF00892"/>
    </source>
</evidence>
<dbReference type="Pfam" id="PF00892">
    <property type="entry name" value="EamA"/>
    <property type="match status" value="1"/>
</dbReference>
<gene>
    <name evidence="3" type="ORF">A4A59_12930</name>
</gene>
<dbReference type="RefSeq" id="WP_062941074.1">
    <property type="nucleotide sequence ID" value="NZ_CP171845.1"/>
</dbReference>
<protein>
    <recommendedName>
        <fullName evidence="2">EamA domain-containing protein</fullName>
    </recommendedName>
</protein>
<name>A0A154IN79_RHILE</name>
<feature type="transmembrane region" description="Helical" evidence="1">
    <location>
        <begin position="161"/>
        <end position="178"/>
    </location>
</feature>
<feature type="transmembrane region" description="Helical" evidence="1">
    <location>
        <begin position="222"/>
        <end position="240"/>
    </location>
</feature>
<keyword evidence="1" id="KW-0472">Membrane</keyword>
<accession>A0A154IN79</accession>
<feature type="transmembrane region" description="Helical" evidence="1">
    <location>
        <begin position="138"/>
        <end position="155"/>
    </location>
</feature>
<dbReference type="SUPFAM" id="SSF103481">
    <property type="entry name" value="Multidrug resistance efflux transporter EmrE"/>
    <property type="match status" value="1"/>
</dbReference>
<organism evidence="3">
    <name type="scientific">Rhizobium leguminosarum</name>
    <dbReference type="NCBI Taxonomy" id="384"/>
    <lineage>
        <taxon>Bacteria</taxon>
        <taxon>Pseudomonadati</taxon>
        <taxon>Pseudomonadota</taxon>
        <taxon>Alphaproteobacteria</taxon>
        <taxon>Hyphomicrobiales</taxon>
        <taxon>Rhizobiaceae</taxon>
        <taxon>Rhizobium/Agrobacterium group</taxon>
        <taxon>Rhizobium</taxon>
    </lineage>
</organism>
<evidence type="ECO:0000256" key="1">
    <source>
        <dbReference type="SAM" id="Phobius"/>
    </source>
</evidence>
<feature type="transmembrane region" description="Helical" evidence="1">
    <location>
        <begin position="277"/>
        <end position="294"/>
    </location>
</feature>
<sequence>MQPIRLLPHKPNNHAGVVDVAARLPPHLFFIVSAVFHYLGPAFAVLLFASVPPLGVAWLRILTAAAVFGAWRRPWKAFAQLDASRRWDVVALGIMLGAMNASFYLAISRLPLATVGAIEFLGPIGLAAIAVRGPRNIAALLLAMGGVFLLTEVRFSGAPLGFLFAFVNCGLFVLYIVLGHRLAEEGGGEGIDRLGAAMLVAAVVAAPIGFADAVPAFGNPTLLMAAIGVGISSSVIPYVTDQLAMARLSRGTFALMLSLLPATATAIGFVVLRQTPAIPELIGIALVIAGVAIHKPKKETP</sequence>
<evidence type="ECO:0000313" key="3">
    <source>
        <dbReference type="EMBL" id="KZB02044.1"/>
    </source>
</evidence>
<feature type="transmembrane region" description="Helical" evidence="1">
    <location>
        <begin position="87"/>
        <end position="107"/>
    </location>
</feature>
<feature type="transmembrane region" description="Helical" evidence="1">
    <location>
        <begin position="190"/>
        <end position="210"/>
    </location>
</feature>
<dbReference type="InterPro" id="IPR037185">
    <property type="entry name" value="EmrE-like"/>
</dbReference>
<proteinExistence type="predicted"/>
<comment type="caution">
    <text evidence="3">The sequence shown here is derived from an EMBL/GenBank/DDBJ whole genome shotgun (WGS) entry which is preliminary data.</text>
</comment>
<dbReference type="AlphaFoldDB" id="A0A154IN79"/>
<dbReference type="EMBL" id="LVYU01000078">
    <property type="protein sequence ID" value="KZB02044.1"/>
    <property type="molecule type" value="Genomic_DNA"/>
</dbReference>
<feature type="transmembrane region" description="Helical" evidence="1">
    <location>
        <begin position="252"/>
        <end position="271"/>
    </location>
</feature>
<reference evidence="3" key="1">
    <citation type="submission" date="2016-03" db="EMBL/GenBank/DDBJ databases">
        <title>Microsymbionts genomes from the relict species Vavilovia formosa.</title>
        <authorList>
            <person name="Chirak E."/>
            <person name="Kimeklis A."/>
            <person name="Kopat V."/>
            <person name="Andronov E."/>
        </authorList>
    </citation>
    <scope>NUCLEOTIDE SEQUENCE [LARGE SCALE GENOMIC DNA]</scope>
    <source>
        <strain evidence="3">Vaf12</strain>
    </source>
</reference>
<feature type="domain" description="EamA" evidence="2">
    <location>
        <begin position="160"/>
        <end position="293"/>
    </location>
</feature>
<feature type="transmembrane region" description="Helical" evidence="1">
    <location>
        <begin position="28"/>
        <end position="51"/>
    </location>
</feature>
<feature type="transmembrane region" description="Helical" evidence="1">
    <location>
        <begin position="57"/>
        <end position="75"/>
    </location>
</feature>
<dbReference type="InterPro" id="IPR000620">
    <property type="entry name" value="EamA_dom"/>
</dbReference>
<keyword evidence="1" id="KW-0812">Transmembrane</keyword>
<dbReference type="GO" id="GO:0016020">
    <property type="term" value="C:membrane"/>
    <property type="evidence" value="ECO:0007669"/>
    <property type="project" value="InterPro"/>
</dbReference>